<dbReference type="Proteomes" id="UP000807115">
    <property type="component" value="Chromosome 10"/>
</dbReference>
<reference evidence="2" key="2">
    <citation type="submission" date="2020-10" db="EMBL/GenBank/DDBJ databases">
        <authorList>
            <person name="Cooper E.A."/>
            <person name="Brenton Z.W."/>
            <person name="Flinn B.S."/>
            <person name="Jenkins J."/>
            <person name="Shu S."/>
            <person name="Flowers D."/>
            <person name="Luo F."/>
            <person name="Wang Y."/>
            <person name="Xia P."/>
            <person name="Barry K."/>
            <person name="Daum C."/>
            <person name="Lipzen A."/>
            <person name="Yoshinaga Y."/>
            <person name="Schmutz J."/>
            <person name="Saski C."/>
            <person name="Vermerris W."/>
            <person name="Kresovich S."/>
        </authorList>
    </citation>
    <scope>NUCLEOTIDE SEQUENCE</scope>
</reference>
<reference evidence="2" key="1">
    <citation type="journal article" date="2019" name="BMC Genomics">
        <title>A new reference genome for Sorghum bicolor reveals high levels of sequence similarity between sweet and grain genotypes: implications for the genetics of sugar metabolism.</title>
        <authorList>
            <person name="Cooper E.A."/>
            <person name="Brenton Z.W."/>
            <person name="Flinn B.S."/>
            <person name="Jenkins J."/>
            <person name="Shu S."/>
            <person name="Flowers D."/>
            <person name="Luo F."/>
            <person name="Wang Y."/>
            <person name="Xia P."/>
            <person name="Barry K."/>
            <person name="Daum C."/>
            <person name="Lipzen A."/>
            <person name="Yoshinaga Y."/>
            <person name="Schmutz J."/>
            <person name="Saski C."/>
            <person name="Vermerris W."/>
            <person name="Kresovich S."/>
        </authorList>
    </citation>
    <scope>NUCLEOTIDE SEQUENCE</scope>
</reference>
<protein>
    <submittedName>
        <fullName evidence="2">Uncharacterized protein</fullName>
    </submittedName>
</protein>
<sequence>MAHRAPPCAGAASFPLALFVLLPAHGVRRQPMLPILGVRQRGRCIQFNVRQGNSTLVTYVLIDLSQELPLNVLLMHLYGSLQGC</sequence>
<keyword evidence="1" id="KW-0732">Signal</keyword>
<comment type="caution">
    <text evidence="2">The sequence shown here is derived from an EMBL/GenBank/DDBJ whole genome shotgun (WGS) entry which is preliminary data.</text>
</comment>
<feature type="signal peptide" evidence="1">
    <location>
        <begin position="1"/>
        <end position="29"/>
    </location>
</feature>
<organism evidence="2 3">
    <name type="scientific">Sorghum bicolor</name>
    <name type="common">Sorghum</name>
    <name type="synonym">Sorghum vulgare</name>
    <dbReference type="NCBI Taxonomy" id="4558"/>
    <lineage>
        <taxon>Eukaryota</taxon>
        <taxon>Viridiplantae</taxon>
        <taxon>Streptophyta</taxon>
        <taxon>Embryophyta</taxon>
        <taxon>Tracheophyta</taxon>
        <taxon>Spermatophyta</taxon>
        <taxon>Magnoliopsida</taxon>
        <taxon>Liliopsida</taxon>
        <taxon>Poales</taxon>
        <taxon>Poaceae</taxon>
        <taxon>PACMAD clade</taxon>
        <taxon>Panicoideae</taxon>
        <taxon>Andropogonodae</taxon>
        <taxon>Andropogoneae</taxon>
        <taxon>Sorghinae</taxon>
        <taxon>Sorghum</taxon>
    </lineage>
</organism>
<evidence type="ECO:0000313" key="2">
    <source>
        <dbReference type="EMBL" id="KAG0514790.1"/>
    </source>
</evidence>
<evidence type="ECO:0000313" key="3">
    <source>
        <dbReference type="Proteomes" id="UP000807115"/>
    </source>
</evidence>
<accession>A0A921Q5M7</accession>
<name>A0A921Q5M7_SORBI</name>
<evidence type="ECO:0000256" key="1">
    <source>
        <dbReference type="SAM" id="SignalP"/>
    </source>
</evidence>
<feature type="chain" id="PRO_5037387333" evidence="1">
    <location>
        <begin position="30"/>
        <end position="84"/>
    </location>
</feature>
<dbReference type="EMBL" id="CM027689">
    <property type="protein sequence ID" value="KAG0514790.1"/>
    <property type="molecule type" value="Genomic_DNA"/>
</dbReference>
<proteinExistence type="predicted"/>
<dbReference type="AlphaFoldDB" id="A0A921Q5M7"/>
<gene>
    <name evidence="2" type="ORF">BDA96_10G223700</name>
</gene>